<dbReference type="OrthoDB" id="3695303at2"/>
<feature type="compositionally biased region" description="Low complexity" evidence="1">
    <location>
        <begin position="319"/>
        <end position="330"/>
    </location>
</feature>
<keyword evidence="2" id="KW-1133">Transmembrane helix</keyword>
<sequence>MDNSWTESHPRPLSGMTAATLPSTSQVESESIRVHLSKPPNLASGTLPRVLRRIAVVCLSVVFMLGGDLCFAAAQPNTPNPPWPARCPLRLGLVVDQSSSMAQRFGDVREAARNVVDSLRDKHSEVSIIGFDADAEVVARAVDVSDDDARHDLKDRIDELEANAGAGGATNWEAALVAARSLDPDVVILVTDGFPTVYGDPVREGEEAVAAAAAAADQLKNDGTRVSAVGVDLATGAEENLRTITGPARGNDYYTTDTTGLLRRLYEIVANSCGVSVAALPRPEPPEFPLARTILGSLAGLALLTFVAFLFRRRRGAATGARGPARGGRAVVADQRIDHGHLTRQLRGDRNPPSTKDQS</sequence>
<name>A0A4R7W451_9PSEU</name>
<dbReference type="CDD" id="cd00198">
    <property type="entry name" value="vWFA"/>
    <property type="match status" value="1"/>
</dbReference>
<dbReference type="SMART" id="SM00327">
    <property type="entry name" value="VWA"/>
    <property type="match status" value="1"/>
</dbReference>
<reference evidence="4 5" key="1">
    <citation type="submission" date="2019-03" db="EMBL/GenBank/DDBJ databases">
        <title>Genomic Encyclopedia of Archaeal and Bacterial Type Strains, Phase II (KMG-II): from individual species to whole genera.</title>
        <authorList>
            <person name="Goeker M."/>
        </authorList>
    </citation>
    <scope>NUCLEOTIDE SEQUENCE [LARGE SCALE GENOMIC DNA]</scope>
    <source>
        <strain evidence="4 5">DSM 45499</strain>
    </source>
</reference>
<evidence type="ECO:0000256" key="1">
    <source>
        <dbReference type="SAM" id="MobiDB-lite"/>
    </source>
</evidence>
<dbReference type="Gene3D" id="3.40.50.410">
    <property type="entry name" value="von Willebrand factor, type A domain"/>
    <property type="match status" value="1"/>
</dbReference>
<dbReference type="AlphaFoldDB" id="A0A4R7W451"/>
<gene>
    <name evidence="4" type="ORF">CLV71_101334</name>
</gene>
<feature type="domain" description="VWFA" evidence="3">
    <location>
        <begin position="90"/>
        <end position="269"/>
    </location>
</feature>
<keyword evidence="5" id="KW-1185">Reference proteome</keyword>
<feature type="region of interest" description="Disordered" evidence="1">
    <location>
        <begin position="319"/>
        <end position="359"/>
    </location>
</feature>
<feature type="transmembrane region" description="Helical" evidence="2">
    <location>
        <begin position="290"/>
        <end position="311"/>
    </location>
</feature>
<dbReference type="PROSITE" id="PS50234">
    <property type="entry name" value="VWFA"/>
    <property type="match status" value="1"/>
</dbReference>
<evidence type="ECO:0000259" key="3">
    <source>
        <dbReference type="PROSITE" id="PS50234"/>
    </source>
</evidence>
<dbReference type="SUPFAM" id="SSF53300">
    <property type="entry name" value="vWA-like"/>
    <property type="match status" value="1"/>
</dbReference>
<evidence type="ECO:0000313" key="5">
    <source>
        <dbReference type="Proteomes" id="UP000294927"/>
    </source>
</evidence>
<comment type="caution">
    <text evidence="4">The sequence shown here is derived from an EMBL/GenBank/DDBJ whole genome shotgun (WGS) entry which is preliminary data.</text>
</comment>
<organism evidence="4 5">
    <name type="scientific">Actinophytocola oryzae</name>
    <dbReference type="NCBI Taxonomy" id="502181"/>
    <lineage>
        <taxon>Bacteria</taxon>
        <taxon>Bacillati</taxon>
        <taxon>Actinomycetota</taxon>
        <taxon>Actinomycetes</taxon>
        <taxon>Pseudonocardiales</taxon>
        <taxon>Pseudonocardiaceae</taxon>
    </lineage>
</organism>
<dbReference type="InterPro" id="IPR002035">
    <property type="entry name" value="VWF_A"/>
</dbReference>
<dbReference type="EMBL" id="SOCP01000001">
    <property type="protein sequence ID" value="TDV57463.1"/>
    <property type="molecule type" value="Genomic_DNA"/>
</dbReference>
<dbReference type="Pfam" id="PF00092">
    <property type="entry name" value="VWA"/>
    <property type="match status" value="1"/>
</dbReference>
<dbReference type="InterPro" id="IPR036465">
    <property type="entry name" value="vWFA_dom_sf"/>
</dbReference>
<keyword evidence="2" id="KW-0812">Transmembrane</keyword>
<proteinExistence type="predicted"/>
<accession>A0A4R7W451</accession>
<dbReference type="Proteomes" id="UP000294927">
    <property type="component" value="Unassembled WGS sequence"/>
</dbReference>
<feature type="compositionally biased region" description="Basic and acidic residues" evidence="1">
    <location>
        <begin position="335"/>
        <end position="350"/>
    </location>
</feature>
<evidence type="ECO:0000313" key="4">
    <source>
        <dbReference type="EMBL" id="TDV57463.1"/>
    </source>
</evidence>
<feature type="region of interest" description="Disordered" evidence="1">
    <location>
        <begin position="1"/>
        <end position="24"/>
    </location>
</feature>
<evidence type="ECO:0000256" key="2">
    <source>
        <dbReference type="SAM" id="Phobius"/>
    </source>
</evidence>
<keyword evidence="2" id="KW-0472">Membrane</keyword>
<protein>
    <submittedName>
        <fullName evidence="4">Uncharacterized protein YegL</fullName>
    </submittedName>
</protein>